<organism evidence="3 4">
    <name type="scientific">Gemmatimonas aurantiaca</name>
    <dbReference type="NCBI Taxonomy" id="173480"/>
    <lineage>
        <taxon>Bacteria</taxon>
        <taxon>Pseudomonadati</taxon>
        <taxon>Gemmatimonadota</taxon>
        <taxon>Gemmatimonadia</taxon>
        <taxon>Gemmatimonadales</taxon>
        <taxon>Gemmatimonadaceae</taxon>
        <taxon>Gemmatimonas</taxon>
    </lineage>
</organism>
<evidence type="ECO:0000313" key="4">
    <source>
        <dbReference type="Proteomes" id="UP000264071"/>
    </source>
</evidence>
<evidence type="ECO:0000313" key="3">
    <source>
        <dbReference type="EMBL" id="HCT58875.1"/>
    </source>
</evidence>
<gene>
    <name evidence="3" type="ORF">DGD08_16870</name>
</gene>
<evidence type="ECO:0000256" key="1">
    <source>
        <dbReference type="SAM" id="MobiDB-lite"/>
    </source>
</evidence>
<dbReference type="EMBL" id="DPIY01000012">
    <property type="protein sequence ID" value="HCT58875.1"/>
    <property type="molecule type" value="Genomic_DNA"/>
</dbReference>
<comment type="caution">
    <text evidence="3">The sequence shown here is derived from an EMBL/GenBank/DDBJ whole genome shotgun (WGS) entry which is preliminary data.</text>
</comment>
<proteinExistence type="predicted"/>
<reference evidence="3 4" key="1">
    <citation type="journal article" date="2018" name="Nat. Biotechnol.">
        <title>A standardized bacterial taxonomy based on genome phylogeny substantially revises the tree of life.</title>
        <authorList>
            <person name="Parks D.H."/>
            <person name="Chuvochina M."/>
            <person name="Waite D.W."/>
            <person name="Rinke C."/>
            <person name="Skarshewski A."/>
            <person name="Chaumeil P.A."/>
            <person name="Hugenholtz P."/>
        </authorList>
    </citation>
    <scope>NUCLEOTIDE SEQUENCE [LARGE SCALE GENOMIC DNA]</scope>
    <source>
        <strain evidence="3">UBA8844</strain>
    </source>
</reference>
<sequence length="732" mass="80375">MMWRGVVLAMVMLLMPATLAAQSATVPLRQLLDDASQRNRLPDSLISYRARVETEISTLLRREEGTEMVAAIEQVASSMKWNRAGGYEQRIGGYRTQQLSVNMSMLSLLQSGWLNPVLYGNRLRIRPQAANARPSPRGRTRVGRGDGSDTLPAIHPLATDRERYYRFTGGDTVVTMRAGDRVIPIVQVRVQPRTDLTQDVVLFDGDIALDASRGTLVRMRGHFVRRNGPRRSVGATFGDAVAFVEYENAERMGTYWLPARQRIELQAMLPLIGDGRAVIRIVSRFYDLEVNDTALSAATLAAQDSLRLASRRRLSYAPDDSLASYSAWRASIGLLSTGMHADDFDDIGPDRWRTTGPPRFDFSAPRASDVIHFNRVEGLFTGGGVKWTLRDRAPGVVVRANAGYAWAEQTVRGRVQVTRKRGPWTLEARGGRSLDNTNDFRVPLDSGNSFGAFFASLDPYDYVSRTSATAAVVRTLGVRRAIMRAEVGVADDRYSASNYVRSPIGGDAYRPNRGVDAGGYVRSAMLIEWHPDAAAEFVAPGIGARLSYERGDGTLSWQRMEARVSGRRPVGPFTAVARADVGQVIGNRIPSQQLFELGRYQSLPGYEDKEFAGSRAAAVRAGLLYISPFLRSPIRVTPRFWLPALSPGLSVGVQSGWTDAPTPAARASIDRLAVTDPTLLASWAPVARPTERIRASVTAGVRFFGGGVFVGGTRPVDHAAPWKMLVSFGQAW</sequence>
<name>A0A3D4VCQ3_9BACT</name>
<feature type="signal peptide" evidence="2">
    <location>
        <begin position="1"/>
        <end position="20"/>
    </location>
</feature>
<evidence type="ECO:0000256" key="2">
    <source>
        <dbReference type="SAM" id="SignalP"/>
    </source>
</evidence>
<feature type="region of interest" description="Disordered" evidence="1">
    <location>
        <begin position="128"/>
        <end position="153"/>
    </location>
</feature>
<evidence type="ECO:0008006" key="5">
    <source>
        <dbReference type="Google" id="ProtNLM"/>
    </source>
</evidence>
<dbReference type="AlphaFoldDB" id="A0A3D4VCQ3"/>
<feature type="chain" id="PRO_5017638607" description="Bacterial surface antigen (D15) domain-containing protein" evidence="2">
    <location>
        <begin position="21"/>
        <end position="732"/>
    </location>
</feature>
<protein>
    <recommendedName>
        <fullName evidence="5">Bacterial surface antigen (D15) domain-containing protein</fullName>
    </recommendedName>
</protein>
<keyword evidence="2" id="KW-0732">Signal</keyword>
<accession>A0A3D4VCQ3</accession>
<dbReference type="Proteomes" id="UP000264071">
    <property type="component" value="Unassembled WGS sequence"/>
</dbReference>